<organism evidence="1 3">
    <name type="scientific">Araneus ventricosus</name>
    <name type="common">Orbweaver spider</name>
    <name type="synonym">Epeira ventricosa</name>
    <dbReference type="NCBI Taxonomy" id="182803"/>
    <lineage>
        <taxon>Eukaryota</taxon>
        <taxon>Metazoa</taxon>
        <taxon>Ecdysozoa</taxon>
        <taxon>Arthropoda</taxon>
        <taxon>Chelicerata</taxon>
        <taxon>Arachnida</taxon>
        <taxon>Araneae</taxon>
        <taxon>Araneomorphae</taxon>
        <taxon>Entelegynae</taxon>
        <taxon>Araneoidea</taxon>
        <taxon>Araneidae</taxon>
        <taxon>Araneus</taxon>
    </lineage>
</organism>
<evidence type="ECO:0000313" key="2">
    <source>
        <dbReference type="EMBL" id="GBM21217.1"/>
    </source>
</evidence>
<sequence length="98" mass="11011">QYDPEQRISVEVLIADSITTAPVAIPSAGVRAGVMGPGHFGDMREDRNEYSRWGLIDQFNTDLKSKNARYDERLLCKTNPEEMENNCSLAKKTDSMNC</sequence>
<evidence type="ECO:0000313" key="1">
    <source>
        <dbReference type="EMBL" id="GBM21199.1"/>
    </source>
</evidence>
<dbReference type="AlphaFoldDB" id="A0A4Y2DYR4"/>
<reference evidence="1 3" key="1">
    <citation type="journal article" date="2019" name="Sci. Rep.">
        <title>Orb-weaving spider Araneus ventricosus genome elucidates the spidroin gene catalogue.</title>
        <authorList>
            <person name="Kono N."/>
            <person name="Nakamura H."/>
            <person name="Ohtoshi R."/>
            <person name="Moran D.A.P."/>
            <person name="Shinohara A."/>
            <person name="Yoshida Y."/>
            <person name="Fujiwara M."/>
            <person name="Mori M."/>
            <person name="Tomita M."/>
            <person name="Arakawa K."/>
        </authorList>
    </citation>
    <scope>NUCLEOTIDE SEQUENCE [LARGE SCALE GENOMIC DNA]</scope>
</reference>
<dbReference type="EMBL" id="BGPR01090907">
    <property type="protein sequence ID" value="GBM21199.1"/>
    <property type="molecule type" value="Genomic_DNA"/>
</dbReference>
<comment type="caution">
    <text evidence="1">The sequence shown here is derived from an EMBL/GenBank/DDBJ whole genome shotgun (WGS) entry which is preliminary data.</text>
</comment>
<dbReference type="Proteomes" id="UP000499080">
    <property type="component" value="Unassembled WGS sequence"/>
</dbReference>
<keyword evidence="3" id="KW-1185">Reference proteome</keyword>
<accession>A0A4Y2DYR4</accession>
<dbReference type="EMBL" id="BGPR01090910">
    <property type="protein sequence ID" value="GBM21217.1"/>
    <property type="molecule type" value="Genomic_DNA"/>
</dbReference>
<feature type="non-terminal residue" evidence="1">
    <location>
        <position position="1"/>
    </location>
</feature>
<name>A0A4Y2DYR4_ARAVE</name>
<proteinExistence type="predicted"/>
<gene>
    <name evidence="2" type="ORF">AVEN_16873_1</name>
    <name evidence="1" type="ORF">AVEN_242453_1</name>
</gene>
<protein>
    <submittedName>
        <fullName evidence="1">Uncharacterized protein</fullName>
    </submittedName>
</protein>
<evidence type="ECO:0000313" key="3">
    <source>
        <dbReference type="Proteomes" id="UP000499080"/>
    </source>
</evidence>